<keyword evidence="3" id="KW-0227">DNA damage</keyword>
<evidence type="ECO:0000256" key="7">
    <source>
        <dbReference type="ARBA" id="ARBA00023054"/>
    </source>
</evidence>
<feature type="coiled-coil region" evidence="10">
    <location>
        <begin position="205"/>
        <end position="320"/>
    </location>
</feature>
<dbReference type="InterPro" id="IPR027417">
    <property type="entry name" value="P-loop_NTPase"/>
</dbReference>
<keyword evidence="8" id="KW-0234">DNA repair</keyword>
<evidence type="ECO:0000256" key="3">
    <source>
        <dbReference type="ARBA" id="ARBA00022763"/>
    </source>
</evidence>
<evidence type="ECO:0000313" key="12">
    <source>
        <dbReference type="EMBL" id="MBT4870836.1"/>
    </source>
</evidence>
<dbReference type="PANTHER" id="PTHR32114:SF2">
    <property type="entry name" value="ABC TRANSPORTER ABCH.3"/>
    <property type="match status" value="1"/>
</dbReference>
<dbReference type="InterPro" id="IPR013134">
    <property type="entry name" value="Zn_hook_RAD50"/>
</dbReference>
<sequence>MIEKLELTNWRTHKESSLEFGKGTNVIVGVMGSGKSSLVNALSYSLFGTFPALKSKQVSLKEIIMNRPNQCDISETKVEFSHGEKKYVVERKIKFEGTNEAKMFCNEKLMAGPKQKDVNEKVEHILGLSYELFSRAVYAEQNEMDFFLRLSPGDRKKKFDELLELSRYEEARKNAISLQNQLLKDNIQRQNFIQHQKENIKSQEKSKILKQLEDGEKELIELEKEILNSTKNLKECEEKYKKLEEKEGKSKKLQEEIIRGKSQIEGLKKDLEKSKVLSLDEIKIALDLKKNEVKTKKGELEKEEMKEASIIEEEKKLKEKISVFEYQKKENEKEITSTSKLEGKCPTCKQELDLKHKEKLQNEIKEKIATIKSELEKENKETHKLLDTRVKITQKIKEIKGILEKKVKEQYKLEAMIKEAQQIDGKKKELGELEESIPKIEKELIENGFDKKELENAREKYFDTKSKKELNDEKIKSKKELNKSYKETLGKIEKIQKDIKNMEEEHEQNELAAKKAGMFNNCLIATQQELREAMLETINSAMTNIWEAIYPYKDYLDARLCVVENGYDLQVQTRSNGWVRVEGILSGGERSAAALCIRIAFALVLTKQLSMLILDEPTHNLDSNAVEKLSEMLREEIPNLVEQTFVITHDKELENAASSNLYLLNRNKDTDEPTKIEIKPIV</sequence>
<keyword evidence="7 10" id="KW-0175">Coiled coil</keyword>
<keyword evidence="1 9" id="KW-0479">Metal-binding</keyword>
<dbReference type="SUPFAM" id="SSF52540">
    <property type="entry name" value="P-loop containing nucleoside triphosphate hydrolases"/>
    <property type="match status" value="1"/>
</dbReference>
<keyword evidence="5 9" id="KW-0862">Zinc</keyword>
<dbReference type="GO" id="GO:0016887">
    <property type="term" value="F:ATP hydrolysis activity"/>
    <property type="evidence" value="ECO:0007669"/>
    <property type="project" value="InterPro"/>
</dbReference>
<keyword evidence="4" id="KW-0378">Hydrolase</keyword>
<dbReference type="PANTHER" id="PTHR32114">
    <property type="entry name" value="ABC TRANSPORTER ABCH.3"/>
    <property type="match status" value="1"/>
</dbReference>
<dbReference type="GO" id="GO:0005524">
    <property type="term" value="F:ATP binding"/>
    <property type="evidence" value="ECO:0007669"/>
    <property type="project" value="UniProtKB-KW"/>
</dbReference>
<dbReference type="GO" id="GO:0006302">
    <property type="term" value="P:double-strand break repair"/>
    <property type="evidence" value="ECO:0007669"/>
    <property type="project" value="InterPro"/>
</dbReference>
<dbReference type="Gene3D" id="1.10.287.510">
    <property type="entry name" value="Helix hairpin bin"/>
    <property type="match status" value="1"/>
</dbReference>
<evidence type="ECO:0000256" key="6">
    <source>
        <dbReference type="ARBA" id="ARBA00022840"/>
    </source>
</evidence>
<evidence type="ECO:0000256" key="8">
    <source>
        <dbReference type="ARBA" id="ARBA00023204"/>
    </source>
</evidence>
<organism evidence="12 13">
    <name type="scientific">Candidatus Iainarchaeum sp</name>
    <dbReference type="NCBI Taxonomy" id="3101447"/>
    <lineage>
        <taxon>Archaea</taxon>
        <taxon>Candidatus Iainarchaeota</taxon>
        <taxon>Candidatus Iainarchaeia</taxon>
        <taxon>Candidatus Iainarchaeales</taxon>
        <taxon>Candidatus Iainarchaeaceae</taxon>
        <taxon>Candidatus Iainarchaeum</taxon>
    </lineage>
</organism>
<dbReference type="Pfam" id="PF13476">
    <property type="entry name" value="AAA_23"/>
    <property type="match status" value="1"/>
</dbReference>
<protein>
    <submittedName>
        <fullName evidence="12">AAA family ATPase</fullName>
    </submittedName>
</protein>
<dbReference type="EMBL" id="JABJNZ010000059">
    <property type="protein sequence ID" value="MBT4870836.1"/>
    <property type="molecule type" value="Genomic_DNA"/>
</dbReference>
<dbReference type="Pfam" id="PF04423">
    <property type="entry name" value="Rad50_zn_hook"/>
    <property type="match status" value="1"/>
</dbReference>
<name>A0A8T5GH50_9ARCH</name>
<comment type="caution">
    <text evidence="12">The sequence shown here is derived from an EMBL/GenBank/DDBJ whole genome shotgun (WGS) entry which is preliminary data.</text>
</comment>
<dbReference type="SMART" id="SM00382">
    <property type="entry name" value="AAA"/>
    <property type="match status" value="1"/>
</dbReference>
<accession>A0A8T5GH50</accession>
<evidence type="ECO:0000256" key="10">
    <source>
        <dbReference type="SAM" id="Coils"/>
    </source>
</evidence>
<feature type="coiled-coil region" evidence="10">
    <location>
        <begin position="467"/>
        <end position="512"/>
    </location>
</feature>
<dbReference type="InterPro" id="IPR038729">
    <property type="entry name" value="Rad50/SbcC_AAA"/>
</dbReference>
<evidence type="ECO:0000313" key="13">
    <source>
        <dbReference type="Proteomes" id="UP000722459"/>
    </source>
</evidence>
<dbReference type="InterPro" id="IPR003593">
    <property type="entry name" value="AAA+_ATPase"/>
</dbReference>
<gene>
    <name evidence="12" type="ORF">HON47_04635</name>
</gene>
<feature type="domain" description="Zinc-hook" evidence="11">
    <location>
        <begin position="300"/>
        <end position="397"/>
    </location>
</feature>
<keyword evidence="2" id="KW-0547">Nucleotide-binding</keyword>
<feature type="binding site" evidence="9">
    <location>
        <position position="348"/>
    </location>
    <ligand>
        <name>Zn(2+)</name>
        <dbReference type="ChEBI" id="CHEBI:29105"/>
    </ligand>
</feature>
<dbReference type="GO" id="GO:0046872">
    <property type="term" value="F:metal ion binding"/>
    <property type="evidence" value="ECO:0007669"/>
    <property type="project" value="UniProtKB-UniRule"/>
</dbReference>
<dbReference type="Proteomes" id="UP000722459">
    <property type="component" value="Unassembled WGS sequence"/>
</dbReference>
<dbReference type="PROSITE" id="PS51131">
    <property type="entry name" value="ZN_HOOK"/>
    <property type="match status" value="1"/>
</dbReference>
<keyword evidence="6" id="KW-0067">ATP-binding</keyword>
<dbReference type="SUPFAM" id="SSF75712">
    <property type="entry name" value="Rad50 coiled-coil Zn hook"/>
    <property type="match status" value="1"/>
</dbReference>
<proteinExistence type="predicted"/>
<dbReference type="Gene3D" id="3.40.50.300">
    <property type="entry name" value="P-loop containing nucleotide triphosphate hydrolases"/>
    <property type="match status" value="2"/>
</dbReference>
<evidence type="ECO:0000256" key="9">
    <source>
        <dbReference type="PROSITE-ProRule" id="PRU00471"/>
    </source>
</evidence>
<feature type="binding site" evidence="9">
    <location>
        <position position="345"/>
    </location>
    <ligand>
        <name>Zn(2+)</name>
        <dbReference type="ChEBI" id="CHEBI:29105"/>
    </ligand>
</feature>
<evidence type="ECO:0000256" key="2">
    <source>
        <dbReference type="ARBA" id="ARBA00022741"/>
    </source>
</evidence>
<evidence type="ECO:0000259" key="11">
    <source>
        <dbReference type="PROSITE" id="PS51131"/>
    </source>
</evidence>
<evidence type="ECO:0000256" key="4">
    <source>
        <dbReference type="ARBA" id="ARBA00022801"/>
    </source>
</evidence>
<evidence type="ECO:0000256" key="1">
    <source>
        <dbReference type="ARBA" id="ARBA00022723"/>
    </source>
</evidence>
<reference evidence="12" key="1">
    <citation type="journal article" date="2021" name="ISME J.">
        <title>Mercury methylation by metabolically versatile and cosmopolitan marine bacteria.</title>
        <authorList>
            <person name="Lin H."/>
            <person name="Ascher D.B."/>
            <person name="Myung Y."/>
            <person name="Lamborg C.H."/>
            <person name="Hallam S.J."/>
            <person name="Gionfriddo C.M."/>
            <person name="Holt K.E."/>
            <person name="Moreau J.W."/>
        </authorList>
    </citation>
    <scope>NUCLEOTIDE SEQUENCE</scope>
    <source>
        <strain evidence="12">SI075_bin30</strain>
    </source>
</reference>
<evidence type="ECO:0000256" key="5">
    <source>
        <dbReference type="ARBA" id="ARBA00022833"/>
    </source>
</evidence>
<dbReference type="AlphaFoldDB" id="A0A8T5GH50"/>